<feature type="coiled-coil region" evidence="2">
    <location>
        <begin position="226"/>
        <end position="267"/>
    </location>
</feature>
<feature type="signal peptide" evidence="3">
    <location>
        <begin position="1"/>
        <end position="20"/>
    </location>
</feature>
<dbReference type="Proteomes" id="UP000041254">
    <property type="component" value="Unassembled WGS sequence"/>
</dbReference>
<evidence type="ECO:0000313" key="5">
    <source>
        <dbReference type="EMBL" id="CEM19669.1"/>
    </source>
</evidence>
<name>A0A0G4FWR6_VITBC</name>
<proteinExistence type="predicted"/>
<keyword evidence="2" id="KW-0175">Coiled coil</keyword>
<reference evidence="5 6" key="1">
    <citation type="submission" date="2014-11" db="EMBL/GenBank/DDBJ databases">
        <authorList>
            <person name="Zhu J."/>
            <person name="Qi W."/>
            <person name="Song R."/>
        </authorList>
    </citation>
    <scope>NUCLEOTIDE SEQUENCE [LARGE SCALE GENOMIC DNA]</scope>
</reference>
<dbReference type="Gene3D" id="3.30.40.10">
    <property type="entry name" value="Zinc/RING finger domain, C3HC4 (zinc finger)"/>
    <property type="match status" value="1"/>
</dbReference>
<dbReference type="InterPro" id="IPR001841">
    <property type="entry name" value="Znf_RING"/>
</dbReference>
<feature type="coiled-coil region" evidence="2">
    <location>
        <begin position="303"/>
        <end position="330"/>
    </location>
</feature>
<dbReference type="SUPFAM" id="SSF54236">
    <property type="entry name" value="Ubiquitin-like"/>
    <property type="match status" value="1"/>
</dbReference>
<feature type="chain" id="PRO_5005189883" description="RING-type domain-containing protein" evidence="3">
    <location>
        <begin position="21"/>
        <end position="444"/>
    </location>
</feature>
<dbReference type="PhylomeDB" id="A0A0G4FWR6"/>
<dbReference type="CDD" id="cd17039">
    <property type="entry name" value="Ubl_ubiquitin_like"/>
    <property type="match status" value="1"/>
</dbReference>
<feature type="domain" description="RING-type" evidence="4">
    <location>
        <begin position="384"/>
        <end position="437"/>
    </location>
</feature>
<keyword evidence="3" id="KW-0732">Signal</keyword>
<dbReference type="GO" id="GO:0008270">
    <property type="term" value="F:zinc ion binding"/>
    <property type="evidence" value="ECO:0007669"/>
    <property type="project" value="UniProtKB-KW"/>
</dbReference>
<dbReference type="VEuPathDB" id="CryptoDB:Vbra_21762"/>
<dbReference type="SUPFAM" id="SSF57850">
    <property type="entry name" value="RING/U-box"/>
    <property type="match status" value="1"/>
</dbReference>
<accession>A0A0G4FWR6</accession>
<sequence length="444" mass="49543">MTSCRICCLLAGIMRLFVLCADLSGPRAIEIHIDDDATVSHVLRKYFCSGGTASVPLYLKHHGRRLDHTKTLQHYQIKNGSTLLAFVDVAMLRVLFPAVSVTASRWNLPRSWRQVVVLTTGSGWRKHTTTDSRWCIMQITSFEYTDNRCEPLIGLFDIASRNTANHACQFSFSQLKERLSGLQLSTVDIIDWMDVHSVTSVRKAQQSLIESTSLCELRYLKAAAALESASRGVEESQQRIVLLEENVEESQQRIVLLEENVRNMGAAIQTKDDSLRNLRAVVQGLGLSLQELITETQERAQAMQANENRIQSLEAENQRLGSQNARLERHRLTGDRLNQGSAAELGTLVAKITSEIERLGKLGQEAEAARVERAEEEKKMEEACMACGDKKRSVKLPCGHICYCQDCYEHALAVGRGEADDVTAEPPRVIPKCPTCNKPFSDSA</sequence>
<dbReference type="InterPro" id="IPR000626">
    <property type="entry name" value="Ubiquitin-like_dom"/>
</dbReference>
<evidence type="ECO:0000256" key="3">
    <source>
        <dbReference type="SAM" id="SignalP"/>
    </source>
</evidence>
<keyword evidence="1" id="KW-0863">Zinc-finger</keyword>
<feature type="coiled-coil region" evidence="2">
    <location>
        <begin position="359"/>
        <end position="386"/>
    </location>
</feature>
<dbReference type="InterPro" id="IPR013083">
    <property type="entry name" value="Znf_RING/FYVE/PHD"/>
</dbReference>
<protein>
    <recommendedName>
        <fullName evidence="4">RING-type domain-containing protein</fullName>
    </recommendedName>
</protein>
<dbReference type="Gene3D" id="3.10.20.90">
    <property type="entry name" value="Phosphatidylinositol 3-kinase Catalytic Subunit, Chain A, domain 1"/>
    <property type="match status" value="1"/>
</dbReference>
<dbReference type="InterPro" id="IPR029071">
    <property type="entry name" value="Ubiquitin-like_domsf"/>
</dbReference>
<dbReference type="InParanoid" id="A0A0G4FWR6"/>
<dbReference type="Pfam" id="PF00240">
    <property type="entry name" value="ubiquitin"/>
    <property type="match status" value="1"/>
</dbReference>
<keyword evidence="6" id="KW-1185">Reference proteome</keyword>
<dbReference type="PROSITE" id="PS50089">
    <property type="entry name" value="ZF_RING_2"/>
    <property type="match status" value="1"/>
</dbReference>
<organism evidence="5 6">
    <name type="scientific">Vitrella brassicaformis (strain CCMP3155)</name>
    <dbReference type="NCBI Taxonomy" id="1169540"/>
    <lineage>
        <taxon>Eukaryota</taxon>
        <taxon>Sar</taxon>
        <taxon>Alveolata</taxon>
        <taxon>Colpodellida</taxon>
        <taxon>Vitrellaceae</taxon>
        <taxon>Vitrella</taxon>
    </lineage>
</organism>
<keyword evidence="1" id="KW-0862">Zinc</keyword>
<evidence type="ECO:0000313" key="6">
    <source>
        <dbReference type="Proteomes" id="UP000041254"/>
    </source>
</evidence>
<dbReference type="AlphaFoldDB" id="A0A0G4FWR6"/>
<gene>
    <name evidence="5" type="ORF">Vbra_21762</name>
</gene>
<keyword evidence="1" id="KW-0479">Metal-binding</keyword>
<evidence type="ECO:0000259" key="4">
    <source>
        <dbReference type="PROSITE" id="PS50089"/>
    </source>
</evidence>
<evidence type="ECO:0000256" key="1">
    <source>
        <dbReference type="PROSITE-ProRule" id="PRU00175"/>
    </source>
</evidence>
<dbReference type="EMBL" id="CDMY01000518">
    <property type="protein sequence ID" value="CEM19669.1"/>
    <property type="molecule type" value="Genomic_DNA"/>
</dbReference>
<evidence type="ECO:0000256" key="2">
    <source>
        <dbReference type="SAM" id="Coils"/>
    </source>
</evidence>